<evidence type="ECO:0000313" key="6">
    <source>
        <dbReference type="EMBL" id="GEQ22619.1"/>
    </source>
</evidence>
<comment type="similarity">
    <text evidence="1">Belongs to the type-I restriction system S methylase family.</text>
</comment>
<keyword evidence="2" id="KW-0680">Restriction system</keyword>
<evidence type="ECO:0000256" key="1">
    <source>
        <dbReference type="ARBA" id="ARBA00010923"/>
    </source>
</evidence>
<keyword evidence="3" id="KW-0238">DNA-binding</keyword>
<feature type="domain" description="Type I restriction modification DNA specificity" evidence="5">
    <location>
        <begin position="242"/>
        <end position="377"/>
    </location>
</feature>
<dbReference type="GO" id="GO:0009307">
    <property type="term" value="P:DNA restriction-modification system"/>
    <property type="evidence" value="ECO:0007669"/>
    <property type="project" value="UniProtKB-KW"/>
</dbReference>
<evidence type="ECO:0000313" key="7">
    <source>
        <dbReference type="Proteomes" id="UP000321089"/>
    </source>
</evidence>
<sequence length="397" mass="44735">MLINLKDYIKTIESGKRPKGGAIESGIPSLGGEHIDNFGGLIISDSKMKYVPQDYYEKLNKGIIKKNDILVVKDGATTGKVAIVDEKFTLPEACINEHLFILRPKEQIKPKFLFYYFFSEVGKKEILKDFRGATVGGISKEFIDINLDIPSKDNQEKIIKVLDVAKNIIDKRKAQIEALDELVKSQFIEMFGDPVKNPLGWELKPFLESGNCKNGMNFSATETGIELQYLGVGDFKDLSKIEDTNNLGKVSLNKMPSSEYLLQDGDIVFVRSNGNKALVGRCLAVYPNGVATTYSGFCIRYRKTDENLEIPYLLQVLKTDSMRKNMAGRGANIQNLNQQILGALMIPVPPLELQKQFTNFIEQVDKLKFEMEKSLKELEDNFNSLMQKAFNGQLFNK</sequence>
<dbReference type="SUPFAM" id="SSF116734">
    <property type="entry name" value="DNA methylase specificity domain"/>
    <property type="match status" value="2"/>
</dbReference>
<evidence type="ECO:0000259" key="5">
    <source>
        <dbReference type="Pfam" id="PF01420"/>
    </source>
</evidence>
<accession>A0A512TQV8</accession>
<dbReference type="InterPro" id="IPR052021">
    <property type="entry name" value="Type-I_RS_S_subunit"/>
</dbReference>
<evidence type="ECO:0000256" key="4">
    <source>
        <dbReference type="SAM" id="Coils"/>
    </source>
</evidence>
<dbReference type="Gene3D" id="3.90.220.20">
    <property type="entry name" value="DNA methylase specificity domains"/>
    <property type="match status" value="2"/>
</dbReference>
<keyword evidence="4" id="KW-0175">Coiled coil</keyword>
<proteinExistence type="inferred from homology"/>
<organism evidence="6 7">
    <name type="scientific">Clostridium butyricum</name>
    <dbReference type="NCBI Taxonomy" id="1492"/>
    <lineage>
        <taxon>Bacteria</taxon>
        <taxon>Bacillati</taxon>
        <taxon>Bacillota</taxon>
        <taxon>Clostridia</taxon>
        <taxon>Eubacteriales</taxon>
        <taxon>Clostridiaceae</taxon>
        <taxon>Clostridium</taxon>
    </lineage>
</organism>
<gene>
    <name evidence="6" type="primary">hsdS</name>
    <name evidence="6" type="ORF">CBU02nite_31250</name>
</gene>
<dbReference type="RefSeq" id="WP_146868975.1">
    <property type="nucleotide sequence ID" value="NZ_BKBC01000054.1"/>
</dbReference>
<dbReference type="GO" id="GO:0003677">
    <property type="term" value="F:DNA binding"/>
    <property type="evidence" value="ECO:0007669"/>
    <property type="project" value="UniProtKB-KW"/>
</dbReference>
<feature type="coiled-coil region" evidence="4">
    <location>
        <begin position="361"/>
        <end position="388"/>
    </location>
</feature>
<dbReference type="PANTHER" id="PTHR30408:SF12">
    <property type="entry name" value="TYPE I RESTRICTION ENZYME MJAVIII SPECIFICITY SUBUNIT"/>
    <property type="match status" value="1"/>
</dbReference>
<dbReference type="PANTHER" id="PTHR30408">
    <property type="entry name" value="TYPE-1 RESTRICTION ENZYME ECOKI SPECIFICITY PROTEIN"/>
    <property type="match status" value="1"/>
</dbReference>
<dbReference type="Pfam" id="PF01420">
    <property type="entry name" value="Methylase_S"/>
    <property type="match status" value="2"/>
</dbReference>
<protein>
    <submittedName>
        <fullName evidence="6">Type I restriction-modification protein subunit S</fullName>
    </submittedName>
</protein>
<dbReference type="EMBL" id="BKBC01000054">
    <property type="protein sequence ID" value="GEQ22619.1"/>
    <property type="molecule type" value="Genomic_DNA"/>
</dbReference>
<dbReference type="Proteomes" id="UP000321089">
    <property type="component" value="Unassembled WGS sequence"/>
</dbReference>
<feature type="domain" description="Type I restriction modification DNA specificity" evidence="5">
    <location>
        <begin position="53"/>
        <end position="177"/>
    </location>
</feature>
<name>A0A512TQV8_CLOBU</name>
<evidence type="ECO:0000256" key="2">
    <source>
        <dbReference type="ARBA" id="ARBA00022747"/>
    </source>
</evidence>
<comment type="caution">
    <text evidence="6">The sequence shown here is derived from an EMBL/GenBank/DDBJ whole genome shotgun (WGS) entry which is preliminary data.</text>
</comment>
<dbReference type="AlphaFoldDB" id="A0A512TQV8"/>
<reference evidence="6 7" key="1">
    <citation type="submission" date="2019-07" db="EMBL/GenBank/DDBJ databases">
        <title>Whole genome shotgun sequence of Clostridium butyricum NBRC 3858.</title>
        <authorList>
            <person name="Hosoyama A."/>
            <person name="Uohara A."/>
            <person name="Ohji S."/>
            <person name="Ichikawa N."/>
        </authorList>
    </citation>
    <scope>NUCLEOTIDE SEQUENCE [LARGE SCALE GENOMIC DNA]</scope>
    <source>
        <strain evidence="6 7">NBRC 3858</strain>
    </source>
</reference>
<dbReference type="InterPro" id="IPR000055">
    <property type="entry name" value="Restrct_endonuc_typeI_TRD"/>
</dbReference>
<dbReference type="InterPro" id="IPR044946">
    <property type="entry name" value="Restrct_endonuc_typeI_TRD_sf"/>
</dbReference>
<evidence type="ECO:0000256" key="3">
    <source>
        <dbReference type="ARBA" id="ARBA00023125"/>
    </source>
</evidence>
<dbReference type="CDD" id="cd17517">
    <property type="entry name" value="RMtype1_S_EcoKI_StySPI-TRD2-CR2_like"/>
    <property type="match status" value="1"/>
</dbReference>